<evidence type="ECO:0000256" key="6">
    <source>
        <dbReference type="ARBA" id="ARBA00022777"/>
    </source>
</evidence>
<evidence type="ECO:0000256" key="5">
    <source>
        <dbReference type="ARBA" id="ARBA00022683"/>
    </source>
</evidence>
<keyword evidence="5" id="KW-0598">Phosphotransferase system</keyword>
<dbReference type="SUPFAM" id="SSF51261">
    <property type="entry name" value="Duplicated hybrid motif"/>
    <property type="match status" value="1"/>
</dbReference>
<keyword evidence="2" id="KW-0813">Transport</keyword>
<dbReference type="STRING" id="1121322.SAMN02745136_02847"/>
<comment type="subcellular location">
    <subcellularLocation>
        <location evidence="1">Cytoplasm</location>
    </subcellularLocation>
</comment>
<name>A0A1M6TL42_9FIRM</name>
<dbReference type="FunFam" id="2.70.70.10:FF:000001">
    <property type="entry name" value="PTS system glucose-specific IIA component"/>
    <property type="match status" value="1"/>
</dbReference>
<dbReference type="PROSITE" id="PS00371">
    <property type="entry name" value="PTS_EIIA_TYPE_1_HIS"/>
    <property type="match status" value="1"/>
</dbReference>
<dbReference type="NCBIfam" id="TIGR00830">
    <property type="entry name" value="PTBA"/>
    <property type="match status" value="1"/>
</dbReference>
<keyword evidence="4" id="KW-0808">Transferase</keyword>
<dbReference type="PROSITE" id="PS51093">
    <property type="entry name" value="PTS_EIIA_TYPE_1"/>
    <property type="match status" value="1"/>
</dbReference>
<evidence type="ECO:0000259" key="7">
    <source>
        <dbReference type="PROSITE" id="PS51093"/>
    </source>
</evidence>
<dbReference type="PANTHER" id="PTHR45008:SF1">
    <property type="entry name" value="PTS SYSTEM GLUCOSE-SPECIFIC EIIA COMPONENT"/>
    <property type="match status" value="1"/>
</dbReference>
<dbReference type="AlphaFoldDB" id="A0A1M6TL42"/>
<organism evidence="8 9">
    <name type="scientific">Anaerocolumna jejuensis DSM 15929</name>
    <dbReference type="NCBI Taxonomy" id="1121322"/>
    <lineage>
        <taxon>Bacteria</taxon>
        <taxon>Bacillati</taxon>
        <taxon>Bacillota</taxon>
        <taxon>Clostridia</taxon>
        <taxon>Lachnospirales</taxon>
        <taxon>Lachnospiraceae</taxon>
        <taxon>Anaerocolumna</taxon>
    </lineage>
</organism>
<dbReference type="GO" id="GO:0009401">
    <property type="term" value="P:phosphoenolpyruvate-dependent sugar phosphotransferase system"/>
    <property type="evidence" value="ECO:0007669"/>
    <property type="project" value="UniProtKB-KW"/>
</dbReference>
<evidence type="ECO:0000313" key="8">
    <source>
        <dbReference type="EMBL" id="SHK57623.1"/>
    </source>
</evidence>
<evidence type="ECO:0000256" key="4">
    <source>
        <dbReference type="ARBA" id="ARBA00022679"/>
    </source>
</evidence>
<dbReference type="Pfam" id="PF00358">
    <property type="entry name" value="PTS_EIIA_1"/>
    <property type="match status" value="1"/>
</dbReference>
<keyword evidence="9" id="KW-1185">Reference proteome</keyword>
<keyword evidence="3" id="KW-0762">Sugar transport</keyword>
<protein>
    <submittedName>
        <fullName evidence="8">PTS system IIA component, Glc family</fullName>
    </submittedName>
</protein>
<dbReference type="EMBL" id="FRAC01000013">
    <property type="protein sequence ID" value="SHK57623.1"/>
    <property type="molecule type" value="Genomic_DNA"/>
</dbReference>
<sequence length="166" mass="17832">MLGGLMNKLGLSNKDKDIIIYSPVKGEACSLKEVNDQVFSEKILGDGLAIKPLTGRVVAPVDGTIGLLFETKHAISIISEQGAEILIHVGLDTVNLKGEFFKAFISTGDKVKAGDLLLEFDMEQIKAAGYDVITPVLVCNTAAYSEIIPVTGKQLEELEKALTVKK</sequence>
<evidence type="ECO:0000256" key="3">
    <source>
        <dbReference type="ARBA" id="ARBA00022597"/>
    </source>
</evidence>
<evidence type="ECO:0000256" key="2">
    <source>
        <dbReference type="ARBA" id="ARBA00022448"/>
    </source>
</evidence>
<dbReference type="OrthoDB" id="92465at2"/>
<dbReference type="Proteomes" id="UP000184386">
    <property type="component" value="Unassembled WGS sequence"/>
</dbReference>
<dbReference type="RefSeq" id="WP_073277008.1">
    <property type="nucleotide sequence ID" value="NZ_FRAC01000013.1"/>
</dbReference>
<dbReference type="GO" id="GO:0005737">
    <property type="term" value="C:cytoplasm"/>
    <property type="evidence" value="ECO:0007669"/>
    <property type="project" value="UniProtKB-SubCell"/>
</dbReference>
<evidence type="ECO:0000256" key="1">
    <source>
        <dbReference type="ARBA" id="ARBA00004496"/>
    </source>
</evidence>
<reference evidence="8 9" key="1">
    <citation type="submission" date="2016-11" db="EMBL/GenBank/DDBJ databases">
        <authorList>
            <person name="Jaros S."/>
            <person name="Januszkiewicz K."/>
            <person name="Wedrychowicz H."/>
        </authorList>
    </citation>
    <scope>NUCLEOTIDE SEQUENCE [LARGE SCALE GENOMIC DNA]</scope>
    <source>
        <strain evidence="8 9">DSM 15929</strain>
    </source>
</reference>
<dbReference type="InterPro" id="IPR011055">
    <property type="entry name" value="Dup_hybrid_motif"/>
</dbReference>
<proteinExistence type="predicted"/>
<dbReference type="InterPro" id="IPR001127">
    <property type="entry name" value="PTS_EIIA_1_perm"/>
</dbReference>
<keyword evidence="6" id="KW-0418">Kinase</keyword>
<gene>
    <name evidence="8" type="ORF">SAMN02745136_02847</name>
</gene>
<feature type="domain" description="PTS EIIA type-1" evidence="7">
    <location>
        <begin position="36"/>
        <end position="140"/>
    </location>
</feature>
<evidence type="ECO:0000313" key="9">
    <source>
        <dbReference type="Proteomes" id="UP000184386"/>
    </source>
</evidence>
<dbReference type="GO" id="GO:0016301">
    <property type="term" value="F:kinase activity"/>
    <property type="evidence" value="ECO:0007669"/>
    <property type="project" value="UniProtKB-KW"/>
</dbReference>
<dbReference type="PANTHER" id="PTHR45008">
    <property type="entry name" value="PTS SYSTEM GLUCOSE-SPECIFIC EIIA COMPONENT"/>
    <property type="match status" value="1"/>
</dbReference>
<dbReference type="Gene3D" id="2.70.70.10">
    <property type="entry name" value="Glucose Permease (Domain IIA)"/>
    <property type="match status" value="1"/>
</dbReference>
<accession>A0A1M6TL42</accession>
<dbReference type="InterPro" id="IPR050890">
    <property type="entry name" value="PTS_EIIA_component"/>
</dbReference>